<name>A0A379YL49_SERMA</name>
<evidence type="ECO:0000256" key="1">
    <source>
        <dbReference type="SAM" id="MobiDB-lite"/>
    </source>
</evidence>
<evidence type="ECO:0000313" key="3">
    <source>
        <dbReference type="Proteomes" id="UP000254765"/>
    </source>
</evidence>
<dbReference type="EMBL" id="UGYK01000002">
    <property type="protein sequence ID" value="SUI46635.1"/>
    <property type="molecule type" value="Genomic_DNA"/>
</dbReference>
<accession>A0A379YL49</accession>
<reference evidence="2 3" key="1">
    <citation type="submission" date="2018-06" db="EMBL/GenBank/DDBJ databases">
        <authorList>
            <consortium name="Pathogen Informatics"/>
            <person name="Doyle S."/>
        </authorList>
    </citation>
    <scope>NUCLEOTIDE SEQUENCE [LARGE SCALE GENOMIC DNA]</scope>
    <source>
        <strain evidence="2 3">NCTC10211</strain>
    </source>
</reference>
<dbReference type="AlphaFoldDB" id="A0A379YL49"/>
<organism evidence="2 3">
    <name type="scientific">Serratia marcescens</name>
    <dbReference type="NCBI Taxonomy" id="615"/>
    <lineage>
        <taxon>Bacteria</taxon>
        <taxon>Pseudomonadati</taxon>
        <taxon>Pseudomonadota</taxon>
        <taxon>Gammaproteobacteria</taxon>
        <taxon>Enterobacterales</taxon>
        <taxon>Yersiniaceae</taxon>
        <taxon>Serratia</taxon>
    </lineage>
</organism>
<feature type="region of interest" description="Disordered" evidence="1">
    <location>
        <begin position="44"/>
        <end position="69"/>
    </location>
</feature>
<sequence length="69" mass="8178">MSTLIPEFTLPKDFCADAREAYTIPARFYTHQAAFEHEKRAGVRHQLDLRGAPQRARRTERLHHPRDHR</sequence>
<feature type="compositionally biased region" description="Basic residues" evidence="1">
    <location>
        <begin position="55"/>
        <end position="69"/>
    </location>
</feature>
<evidence type="ECO:0000313" key="2">
    <source>
        <dbReference type="EMBL" id="SUI46635.1"/>
    </source>
</evidence>
<gene>
    <name evidence="2" type="ORF">NCTC10211_02050</name>
</gene>
<dbReference type="Proteomes" id="UP000254765">
    <property type="component" value="Unassembled WGS sequence"/>
</dbReference>
<proteinExistence type="predicted"/>
<protein>
    <submittedName>
        <fullName evidence="2">Uncharacterized protein</fullName>
    </submittedName>
</protein>